<dbReference type="GO" id="GO:0051726">
    <property type="term" value="P:regulation of cell cycle"/>
    <property type="evidence" value="ECO:0007669"/>
    <property type="project" value="TreeGrafter"/>
</dbReference>
<name>A0AAV8WDC8_9CUCU</name>
<accession>A0AAV8WDC8</accession>
<dbReference type="Proteomes" id="UP001159042">
    <property type="component" value="Unassembled WGS sequence"/>
</dbReference>
<dbReference type="InterPro" id="IPR007483">
    <property type="entry name" value="Hamartin"/>
</dbReference>
<reference evidence="2 3" key="1">
    <citation type="journal article" date="2023" name="Insect Mol. Biol.">
        <title>Genome sequencing provides insights into the evolution of gene families encoding plant cell wall-degrading enzymes in longhorned beetles.</title>
        <authorList>
            <person name="Shin N.R."/>
            <person name="Okamura Y."/>
            <person name="Kirsch R."/>
            <person name="Pauchet Y."/>
        </authorList>
    </citation>
    <scope>NUCLEOTIDE SEQUENCE [LARGE SCALE GENOMIC DNA]</scope>
    <source>
        <strain evidence="2">EAD_L_NR</strain>
    </source>
</reference>
<organism evidence="2 3">
    <name type="scientific">Exocentrus adspersus</name>
    <dbReference type="NCBI Taxonomy" id="1586481"/>
    <lineage>
        <taxon>Eukaryota</taxon>
        <taxon>Metazoa</taxon>
        <taxon>Ecdysozoa</taxon>
        <taxon>Arthropoda</taxon>
        <taxon>Hexapoda</taxon>
        <taxon>Insecta</taxon>
        <taxon>Pterygota</taxon>
        <taxon>Neoptera</taxon>
        <taxon>Endopterygota</taxon>
        <taxon>Coleoptera</taxon>
        <taxon>Polyphaga</taxon>
        <taxon>Cucujiformia</taxon>
        <taxon>Chrysomeloidea</taxon>
        <taxon>Cerambycidae</taxon>
        <taxon>Lamiinae</taxon>
        <taxon>Acanthocinini</taxon>
        <taxon>Exocentrus</taxon>
    </lineage>
</organism>
<dbReference type="GO" id="GO:0032007">
    <property type="term" value="P:negative regulation of TOR signaling"/>
    <property type="evidence" value="ECO:0007669"/>
    <property type="project" value="TreeGrafter"/>
</dbReference>
<dbReference type="PANTHER" id="PTHR15154">
    <property type="entry name" value="HAMARTIN"/>
    <property type="match status" value="1"/>
</dbReference>
<protein>
    <submittedName>
        <fullName evidence="2">Uncharacterized protein</fullName>
    </submittedName>
</protein>
<feature type="coiled-coil region" evidence="1">
    <location>
        <begin position="95"/>
        <end position="126"/>
    </location>
</feature>
<gene>
    <name evidence="2" type="ORF">NQ315_000727</name>
</gene>
<proteinExistence type="predicted"/>
<evidence type="ECO:0000256" key="1">
    <source>
        <dbReference type="SAM" id="Coils"/>
    </source>
</evidence>
<dbReference type="EMBL" id="JANEYG010000002">
    <property type="protein sequence ID" value="KAJ8924578.1"/>
    <property type="molecule type" value="Genomic_DNA"/>
</dbReference>
<dbReference type="GO" id="GO:0033596">
    <property type="term" value="C:TSC1-TSC2 complex"/>
    <property type="evidence" value="ECO:0007669"/>
    <property type="project" value="TreeGrafter"/>
</dbReference>
<keyword evidence="1" id="KW-0175">Coiled coil</keyword>
<dbReference type="GO" id="GO:0008285">
    <property type="term" value="P:negative regulation of cell population proliferation"/>
    <property type="evidence" value="ECO:0007669"/>
    <property type="project" value="TreeGrafter"/>
</dbReference>
<feature type="non-terminal residue" evidence="2">
    <location>
        <position position="1"/>
    </location>
</feature>
<evidence type="ECO:0000313" key="3">
    <source>
        <dbReference type="Proteomes" id="UP001159042"/>
    </source>
</evidence>
<dbReference type="PANTHER" id="PTHR15154:SF2">
    <property type="entry name" value="HAMARTIN"/>
    <property type="match status" value="1"/>
</dbReference>
<keyword evidence="3" id="KW-1185">Reference proteome</keyword>
<comment type="caution">
    <text evidence="2">The sequence shown here is derived from an EMBL/GenBank/DDBJ whole genome shotgun (WGS) entry which is preliminary data.</text>
</comment>
<evidence type="ECO:0000313" key="2">
    <source>
        <dbReference type="EMBL" id="KAJ8924578.1"/>
    </source>
</evidence>
<sequence length="174" mass="19932">LQHECKNLKEASDGLAKDLTELKTKCGVLDEERQKSEFVLLDTIAEVKVAREQAWIGEKGRHELEQVNKELLLIGELQLKYQEKLDRLSAMKRCDQELEQVKESYKEEVKGKEQQLEAKIAALEACRARVLELDNAISTNEDLITAQKRTITILNEQRFEKLEVNALPIFLLGA</sequence>
<dbReference type="AlphaFoldDB" id="A0AAV8WDC8"/>